<evidence type="ECO:0000313" key="2">
    <source>
        <dbReference type="EMBL" id="SDH94149.1"/>
    </source>
</evidence>
<reference evidence="3" key="1">
    <citation type="submission" date="2016-10" db="EMBL/GenBank/DDBJ databases">
        <authorList>
            <person name="Varghese N."/>
            <person name="Submissions S."/>
        </authorList>
    </citation>
    <scope>NUCLEOTIDE SEQUENCE [LARGE SCALE GENOMIC DNA]</scope>
    <source>
        <strain evidence="3">DSM 23313</strain>
    </source>
</reference>
<evidence type="ECO:0000259" key="1">
    <source>
        <dbReference type="SMART" id="SM00849"/>
    </source>
</evidence>
<dbReference type="AlphaFoldDB" id="A0A1G8GIB6"/>
<sequence>MENYSVLEVYFLGTGTSQGIPILGIDHPVGKSEDQKDKRLRTSVLIKWDDTTILVDCGPDFRQQMLTAECSYLDAILFTHEHADHIAGLDEIRPLCYLQGSMPLYASERVMTALEKRYEYIFTQENRYPGAPSVIEHIVNSGEAFQVKDKTVIPIDIMHGPLPIYGYRFGDLVYITDAKYISEEEIEKLKGCKVLIVNALRIKEHPTHFNLTESLAFIEQVKPERAYLTHIAQDLGFHKEVSAILPNNVYLAYDNLRINI</sequence>
<evidence type="ECO:0000313" key="3">
    <source>
        <dbReference type="Proteomes" id="UP000243588"/>
    </source>
</evidence>
<dbReference type="InterPro" id="IPR036866">
    <property type="entry name" value="RibonucZ/Hydroxyglut_hydro"/>
</dbReference>
<gene>
    <name evidence="2" type="ORF">SAMN05421818_1288</name>
</gene>
<dbReference type="PANTHER" id="PTHR42663">
    <property type="entry name" value="HYDROLASE C777.06C-RELATED-RELATED"/>
    <property type="match status" value="1"/>
</dbReference>
<dbReference type="SMART" id="SM00849">
    <property type="entry name" value="Lactamase_B"/>
    <property type="match status" value="1"/>
</dbReference>
<keyword evidence="3" id="KW-1185">Reference proteome</keyword>
<name>A0A1G8GIB6_9FLAO</name>
<dbReference type="Gene3D" id="3.60.15.10">
    <property type="entry name" value="Ribonuclease Z/Hydroxyacylglutathione hydrolase-like"/>
    <property type="match status" value="1"/>
</dbReference>
<dbReference type="SUPFAM" id="SSF56281">
    <property type="entry name" value="Metallo-hydrolase/oxidoreductase"/>
    <property type="match status" value="1"/>
</dbReference>
<feature type="domain" description="Metallo-beta-lactamase" evidence="1">
    <location>
        <begin position="40"/>
        <end position="230"/>
    </location>
</feature>
<dbReference type="PANTHER" id="PTHR42663:SF6">
    <property type="entry name" value="HYDROLASE C777.06C-RELATED"/>
    <property type="match status" value="1"/>
</dbReference>
<dbReference type="Proteomes" id="UP000243588">
    <property type="component" value="Unassembled WGS sequence"/>
</dbReference>
<dbReference type="InterPro" id="IPR001279">
    <property type="entry name" value="Metallo-B-lactamas"/>
</dbReference>
<protein>
    <submittedName>
        <fullName evidence="2">Phosphoribosyl 1,2-cyclic phosphate phosphodiesterase</fullName>
    </submittedName>
</protein>
<dbReference type="EMBL" id="FNDQ01000028">
    <property type="protein sequence ID" value="SDH94149.1"/>
    <property type="molecule type" value="Genomic_DNA"/>
</dbReference>
<dbReference type="STRING" id="702745.SAMN05421818_1288"/>
<organism evidence="2 3">
    <name type="scientific">Myroides phaeus</name>
    <dbReference type="NCBI Taxonomy" id="702745"/>
    <lineage>
        <taxon>Bacteria</taxon>
        <taxon>Pseudomonadati</taxon>
        <taxon>Bacteroidota</taxon>
        <taxon>Flavobacteriia</taxon>
        <taxon>Flavobacteriales</taxon>
        <taxon>Flavobacteriaceae</taxon>
        <taxon>Myroides</taxon>
    </lineage>
</organism>
<dbReference type="Pfam" id="PF12706">
    <property type="entry name" value="Lactamase_B_2"/>
    <property type="match status" value="1"/>
</dbReference>
<dbReference type="CDD" id="cd16279">
    <property type="entry name" value="metallo-hydrolase-like_MBL-fold"/>
    <property type="match status" value="1"/>
</dbReference>
<accession>A0A1G8GIB6</accession>
<proteinExistence type="predicted"/>